<name>A0A9D4J220_DREPO</name>
<accession>A0A9D4J220</accession>
<dbReference type="AlphaFoldDB" id="A0A9D4J220"/>
<sequence length="75" mass="8275">MYASLAIQDGHEQQHPDKWPTIVCGGGTGFRGAAPTIKTGGVLWLTCWSVVRDLAEARLEHAQTERRTKNELSVK</sequence>
<dbReference type="EMBL" id="JAIWYP010000007">
    <property type="protein sequence ID" value="KAH3796836.1"/>
    <property type="molecule type" value="Genomic_DNA"/>
</dbReference>
<protein>
    <submittedName>
        <fullName evidence="1">Uncharacterized protein</fullName>
    </submittedName>
</protein>
<evidence type="ECO:0000313" key="1">
    <source>
        <dbReference type="EMBL" id="KAH3796836.1"/>
    </source>
</evidence>
<organism evidence="1 2">
    <name type="scientific">Dreissena polymorpha</name>
    <name type="common">Zebra mussel</name>
    <name type="synonym">Mytilus polymorpha</name>
    <dbReference type="NCBI Taxonomy" id="45954"/>
    <lineage>
        <taxon>Eukaryota</taxon>
        <taxon>Metazoa</taxon>
        <taxon>Spiralia</taxon>
        <taxon>Lophotrochozoa</taxon>
        <taxon>Mollusca</taxon>
        <taxon>Bivalvia</taxon>
        <taxon>Autobranchia</taxon>
        <taxon>Heteroconchia</taxon>
        <taxon>Euheterodonta</taxon>
        <taxon>Imparidentia</taxon>
        <taxon>Neoheterodontei</taxon>
        <taxon>Myida</taxon>
        <taxon>Dreissenoidea</taxon>
        <taxon>Dreissenidae</taxon>
        <taxon>Dreissena</taxon>
    </lineage>
</organism>
<comment type="caution">
    <text evidence="1">The sequence shown here is derived from an EMBL/GenBank/DDBJ whole genome shotgun (WGS) entry which is preliminary data.</text>
</comment>
<evidence type="ECO:0000313" key="2">
    <source>
        <dbReference type="Proteomes" id="UP000828390"/>
    </source>
</evidence>
<dbReference type="Proteomes" id="UP000828390">
    <property type="component" value="Unassembled WGS sequence"/>
</dbReference>
<reference evidence="1" key="2">
    <citation type="submission" date="2020-11" db="EMBL/GenBank/DDBJ databases">
        <authorList>
            <person name="McCartney M.A."/>
            <person name="Auch B."/>
            <person name="Kono T."/>
            <person name="Mallez S."/>
            <person name="Becker A."/>
            <person name="Gohl D.M."/>
            <person name="Silverstein K.A.T."/>
            <person name="Koren S."/>
            <person name="Bechman K.B."/>
            <person name="Herman A."/>
            <person name="Abrahante J.E."/>
            <person name="Garbe J."/>
        </authorList>
    </citation>
    <scope>NUCLEOTIDE SEQUENCE</scope>
    <source>
        <strain evidence="1">Duluth1</strain>
        <tissue evidence="1">Whole animal</tissue>
    </source>
</reference>
<keyword evidence="2" id="KW-1185">Reference proteome</keyword>
<gene>
    <name evidence="1" type="ORF">DPMN_150411</name>
</gene>
<proteinExistence type="predicted"/>
<reference evidence="1" key="1">
    <citation type="journal article" date="2019" name="bioRxiv">
        <title>The Genome of the Zebra Mussel, Dreissena polymorpha: A Resource for Invasive Species Research.</title>
        <authorList>
            <person name="McCartney M.A."/>
            <person name="Auch B."/>
            <person name="Kono T."/>
            <person name="Mallez S."/>
            <person name="Zhang Y."/>
            <person name="Obille A."/>
            <person name="Becker A."/>
            <person name="Abrahante J.E."/>
            <person name="Garbe J."/>
            <person name="Badalamenti J.P."/>
            <person name="Herman A."/>
            <person name="Mangelson H."/>
            <person name="Liachko I."/>
            <person name="Sullivan S."/>
            <person name="Sone E.D."/>
            <person name="Koren S."/>
            <person name="Silverstein K.A.T."/>
            <person name="Beckman K.B."/>
            <person name="Gohl D.M."/>
        </authorList>
    </citation>
    <scope>NUCLEOTIDE SEQUENCE</scope>
    <source>
        <strain evidence="1">Duluth1</strain>
        <tissue evidence="1">Whole animal</tissue>
    </source>
</reference>